<comment type="similarity">
    <text evidence="1">Belongs to the NSRP1 family.</text>
</comment>
<gene>
    <name evidence="5" type="ORF">G7Y89_g14000</name>
</gene>
<organism evidence="5 6">
    <name type="scientific">Cudoniella acicularis</name>
    <dbReference type="NCBI Taxonomy" id="354080"/>
    <lineage>
        <taxon>Eukaryota</taxon>
        <taxon>Fungi</taxon>
        <taxon>Dikarya</taxon>
        <taxon>Ascomycota</taxon>
        <taxon>Pezizomycotina</taxon>
        <taxon>Leotiomycetes</taxon>
        <taxon>Helotiales</taxon>
        <taxon>Tricladiaceae</taxon>
        <taxon>Cudoniella</taxon>
    </lineage>
</organism>
<dbReference type="PANTHER" id="PTHR47845">
    <property type="entry name" value="NUCLEAR SPECKLE SPLICING REGULATORY PROTEIN 1 HOMOLOG"/>
    <property type="match status" value="1"/>
</dbReference>
<feature type="domain" description="Nuclear speckle splicing regulatory protein 1 N-terminal" evidence="4">
    <location>
        <begin position="12"/>
        <end position="124"/>
    </location>
</feature>
<dbReference type="InterPro" id="IPR053246">
    <property type="entry name" value="NS_splicing_regulatory_protein"/>
</dbReference>
<keyword evidence="6" id="KW-1185">Reference proteome</keyword>
<evidence type="ECO:0000259" key="4">
    <source>
        <dbReference type="Pfam" id="PF09745"/>
    </source>
</evidence>
<reference evidence="5 6" key="1">
    <citation type="submission" date="2020-03" db="EMBL/GenBank/DDBJ databases">
        <title>Draft Genome Sequence of Cudoniella acicularis.</title>
        <authorList>
            <person name="Buettner E."/>
            <person name="Kellner H."/>
        </authorList>
    </citation>
    <scope>NUCLEOTIDE SEQUENCE [LARGE SCALE GENOMIC DNA]</scope>
    <source>
        <strain evidence="5 6">DSM 108380</strain>
    </source>
</reference>
<evidence type="ECO:0000256" key="1">
    <source>
        <dbReference type="ARBA" id="ARBA00010126"/>
    </source>
</evidence>
<name>A0A8H4R9J9_9HELO</name>
<sequence length="311" mass="35057">MYGNLSTSLTSKKHADTAEELDANIYDYDAVYDSLKPQKKVTQEDKERKPKYMTNLLAAAAVRKRDATIAEEKKLAREREAEGEEYADKEKFVTSAYKKQQEENRRLEEEERIREEQEQKKNKGTGMTKFYKNMLEKGEQKHAEIVKAAEETLKNGPVEEAEEEKQKTEAEIAREINEKTGGAAIAVNDEGQVVDKRQLLKGGLNLLPKPKTALISNASRGGPGISDRSRGSGFVGAGGGKQAMRERQSRMMEAQLEKATKRALEEEEEDRQKIERASKSRKTEGDIMSAKERYLARKKEAEEAKKRGGAP</sequence>
<evidence type="ECO:0000313" key="5">
    <source>
        <dbReference type="EMBL" id="KAF4624172.1"/>
    </source>
</evidence>
<feature type="region of interest" description="Disordered" evidence="3">
    <location>
        <begin position="94"/>
        <end position="128"/>
    </location>
</feature>
<keyword evidence="2" id="KW-0175">Coiled coil</keyword>
<evidence type="ECO:0000256" key="2">
    <source>
        <dbReference type="ARBA" id="ARBA00023054"/>
    </source>
</evidence>
<feature type="compositionally biased region" description="Basic and acidic residues" evidence="3">
    <location>
        <begin position="99"/>
        <end position="121"/>
    </location>
</feature>
<dbReference type="InterPro" id="IPR018612">
    <property type="entry name" value="NSRP1_N"/>
</dbReference>
<dbReference type="AlphaFoldDB" id="A0A8H4R9J9"/>
<comment type="caution">
    <text evidence="5">The sequence shown here is derived from an EMBL/GenBank/DDBJ whole genome shotgun (WGS) entry which is preliminary data.</text>
</comment>
<dbReference type="Pfam" id="PF09745">
    <property type="entry name" value="NSRP1_N"/>
    <property type="match status" value="1"/>
</dbReference>
<evidence type="ECO:0000256" key="3">
    <source>
        <dbReference type="SAM" id="MobiDB-lite"/>
    </source>
</evidence>
<feature type="compositionally biased region" description="Basic and acidic residues" evidence="3">
    <location>
        <begin position="243"/>
        <end position="311"/>
    </location>
</feature>
<protein>
    <recommendedName>
        <fullName evidence="4">Nuclear speckle splicing regulatory protein 1 N-terminal domain-containing protein</fullName>
    </recommendedName>
</protein>
<feature type="region of interest" description="Disordered" evidence="3">
    <location>
        <begin position="214"/>
        <end position="311"/>
    </location>
</feature>
<accession>A0A8H4R9J9</accession>
<dbReference type="Proteomes" id="UP000566819">
    <property type="component" value="Unassembled WGS sequence"/>
</dbReference>
<dbReference type="GO" id="GO:0000381">
    <property type="term" value="P:regulation of alternative mRNA splicing, via spliceosome"/>
    <property type="evidence" value="ECO:0007669"/>
    <property type="project" value="InterPro"/>
</dbReference>
<evidence type="ECO:0000313" key="6">
    <source>
        <dbReference type="Proteomes" id="UP000566819"/>
    </source>
</evidence>
<proteinExistence type="inferred from homology"/>
<dbReference type="OrthoDB" id="446635at2759"/>
<dbReference type="EMBL" id="JAAMPI010001747">
    <property type="protein sequence ID" value="KAF4624172.1"/>
    <property type="molecule type" value="Genomic_DNA"/>
</dbReference>
<feature type="region of interest" description="Disordered" evidence="3">
    <location>
        <begin position="150"/>
        <end position="169"/>
    </location>
</feature>
<dbReference type="PANTHER" id="PTHR47845:SF1">
    <property type="entry name" value="NUCLEAR SPECKLE SPLICING REGULATORY PROTEIN 1 HOMOLOG"/>
    <property type="match status" value="1"/>
</dbReference>